<keyword evidence="3" id="KW-0804">Transcription</keyword>
<evidence type="ECO:0000313" key="7">
    <source>
        <dbReference type="Proteomes" id="UP001501237"/>
    </source>
</evidence>
<feature type="DNA-binding region" description="H-T-H motif" evidence="4">
    <location>
        <begin position="38"/>
        <end position="57"/>
    </location>
</feature>
<organism evidence="6 7">
    <name type="scientific">Actinocorallia longicatena</name>
    <dbReference type="NCBI Taxonomy" id="111803"/>
    <lineage>
        <taxon>Bacteria</taxon>
        <taxon>Bacillati</taxon>
        <taxon>Actinomycetota</taxon>
        <taxon>Actinomycetes</taxon>
        <taxon>Streptosporangiales</taxon>
        <taxon>Thermomonosporaceae</taxon>
        <taxon>Actinocorallia</taxon>
    </lineage>
</organism>
<dbReference type="InterPro" id="IPR001647">
    <property type="entry name" value="HTH_TetR"/>
</dbReference>
<gene>
    <name evidence="6" type="ORF">GCM10010468_18670</name>
</gene>
<dbReference type="RefSeq" id="WP_344824792.1">
    <property type="nucleotide sequence ID" value="NZ_BAAAUV010000004.1"/>
</dbReference>
<dbReference type="Pfam" id="PF00440">
    <property type="entry name" value="TetR_N"/>
    <property type="match status" value="1"/>
</dbReference>
<evidence type="ECO:0000256" key="4">
    <source>
        <dbReference type="PROSITE-ProRule" id="PRU00335"/>
    </source>
</evidence>
<evidence type="ECO:0000259" key="5">
    <source>
        <dbReference type="PROSITE" id="PS50977"/>
    </source>
</evidence>
<name>A0ABP6Q4G8_9ACTN</name>
<dbReference type="Gene3D" id="1.10.357.10">
    <property type="entry name" value="Tetracycline Repressor, domain 2"/>
    <property type="match status" value="1"/>
</dbReference>
<proteinExistence type="predicted"/>
<comment type="caution">
    <text evidence="6">The sequence shown here is derived from an EMBL/GenBank/DDBJ whole genome shotgun (WGS) entry which is preliminary data.</text>
</comment>
<dbReference type="PROSITE" id="PS50977">
    <property type="entry name" value="HTH_TETR_2"/>
    <property type="match status" value="1"/>
</dbReference>
<keyword evidence="7" id="KW-1185">Reference proteome</keyword>
<protein>
    <submittedName>
        <fullName evidence="6">TetR/AcrR family transcriptional regulator</fullName>
    </submittedName>
</protein>
<dbReference type="InterPro" id="IPR009057">
    <property type="entry name" value="Homeodomain-like_sf"/>
</dbReference>
<accession>A0ABP6Q4G8</accession>
<dbReference type="SUPFAM" id="SSF46689">
    <property type="entry name" value="Homeodomain-like"/>
    <property type="match status" value="1"/>
</dbReference>
<evidence type="ECO:0000256" key="1">
    <source>
        <dbReference type="ARBA" id="ARBA00023015"/>
    </source>
</evidence>
<evidence type="ECO:0000256" key="2">
    <source>
        <dbReference type="ARBA" id="ARBA00023125"/>
    </source>
</evidence>
<keyword evidence="2 4" id="KW-0238">DNA-binding</keyword>
<sequence>MRTHGWRGDPPADDIEARDRIIDALVRCVERFGPRKTSLTDVAEDLGVTRATIYRYYRNIEDLRMAAMVVAATDFQARIIERVTPLADPAEIMVEVMAYAVESLTAEQQAGFLGTLGLSGTLGHDVLSPSVRAGTKNFLLALPVDWPRLGYDDEGMDGLVEFILRLISSYIAVPERDRPDSRRFLRRWVVPGLVAAAPDPAPTR</sequence>
<feature type="domain" description="HTH tetR-type" evidence="5">
    <location>
        <begin position="15"/>
        <end position="75"/>
    </location>
</feature>
<keyword evidence="1" id="KW-0805">Transcription regulation</keyword>
<dbReference type="PANTHER" id="PTHR30055">
    <property type="entry name" value="HTH-TYPE TRANSCRIPTIONAL REGULATOR RUTR"/>
    <property type="match status" value="1"/>
</dbReference>
<dbReference type="Proteomes" id="UP001501237">
    <property type="component" value="Unassembled WGS sequence"/>
</dbReference>
<dbReference type="InterPro" id="IPR050109">
    <property type="entry name" value="HTH-type_TetR-like_transc_reg"/>
</dbReference>
<dbReference type="EMBL" id="BAAAUV010000004">
    <property type="protein sequence ID" value="GAA3204232.1"/>
    <property type="molecule type" value="Genomic_DNA"/>
</dbReference>
<dbReference type="PANTHER" id="PTHR30055:SF234">
    <property type="entry name" value="HTH-TYPE TRANSCRIPTIONAL REGULATOR BETI"/>
    <property type="match status" value="1"/>
</dbReference>
<evidence type="ECO:0000313" key="6">
    <source>
        <dbReference type="EMBL" id="GAA3204232.1"/>
    </source>
</evidence>
<reference evidence="7" key="1">
    <citation type="journal article" date="2019" name="Int. J. Syst. Evol. Microbiol.">
        <title>The Global Catalogue of Microorganisms (GCM) 10K type strain sequencing project: providing services to taxonomists for standard genome sequencing and annotation.</title>
        <authorList>
            <consortium name="The Broad Institute Genomics Platform"/>
            <consortium name="The Broad Institute Genome Sequencing Center for Infectious Disease"/>
            <person name="Wu L."/>
            <person name="Ma J."/>
        </authorList>
    </citation>
    <scope>NUCLEOTIDE SEQUENCE [LARGE SCALE GENOMIC DNA]</scope>
    <source>
        <strain evidence="7">JCM 9377</strain>
    </source>
</reference>
<evidence type="ECO:0000256" key="3">
    <source>
        <dbReference type="ARBA" id="ARBA00023163"/>
    </source>
</evidence>